<dbReference type="GO" id="GO:0000981">
    <property type="term" value="F:DNA-binding transcription factor activity, RNA polymerase II-specific"/>
    <property type="evidence" value="ECO:0007669"/>
    <property type="project" value="InterPro"/>
</dbReference>
<dbReference type="PANTHER" id="PTHR38111:SF11">
    <property type="entry name" value="TRANSCRIPTION FACTOR DOMAIN-CONTAINING PROTEIN-RELATED"/>
    <property type="match status" value="1"/>
</dbReference>
<evidence type="ECO:0000313" key="6">
    <source>
        <dbReference type="Proteomes" id="UP000016923"/>
    </source>
</evidence>
<dbReference type="eggNOG" id="ENOG502SQ1T">
    <property type="taxonomic scope" value="Eukaryota"/>
</dbReference>
<dbReference type="InterPro" id="IPR053178">
    <property type="entry name" value="Osmoadaptation_assoc"/>
</dbReference>
<keyword evidence="1" id="KW-0539">Nucleus</keyword>
<dbReference type="Gene3D" id="4.10.240.10">
    <property type="entry name" value="Zn(2)-C6 fungal-type DNA-binding domain"/>
    <property type="match status" value="1"/>
</dbReference>
<feature type="compositionally biased region" description="Low complexity" evidence="2">
    <location>
        <begin position="558"/>
        <end position="595"/>
    </location>
</feature>
<proteinExistence type="predicted"/>
<dbReference type="AlphaFoldDB" id="S3CCB9"/>
<dbReference type="PANTHER" id="PTHR38111">
    <property type="entry name" value="ZN(2)-C6 FUNGAL-TYPE DOMAIN-CONTAINING PROTEIN-RELATED"/>
    <property type="match status" value="1"/>
</dbReference>
<keyword evidence="3" id="KW-0472">Membrane</keyword>
<dbReference type="STRING" id="1262450.S3CCB9"/>
<feature type="domain" description="Zn(2)-C6 fungal-type" evidence="4">
    <location>
        <begin position="10"/>
        <end position="39"/>
    </location>
</feature>
<protein>
    <submittedName>
        <fullName evidence="5">C6 zinc finger domain protein</fullName>
    </submittedName>
</protein>
<sequence>MVGVPGRSKGCNTCIQRKVKCDGGQPACNNCKKSNRLCTGYKRPVAFVMSSNVTLGANATEDTEDATITTQGRWRKRTRKTPKALAVDPELLTDDLKAKREAKASATAAAARATASGSAPRAIDVTDLSTTAPEAYIKQSHKRYIYADGKGKHSQKDDGDNGQLILSKGRAMTVEALSQVIGNLQANANTAMLEFGTPVSANEVFGIPPQFWALTGSPYMQHVSSEPAWREQLFPMFLSFHLPNDLIQGCKTTTKTIRSRNWLMNLSEASLDHSPALEKAMTALCMSRVGRKHNNMALVQHSLGLYTEGLRQLNEAIKDPEQQLTDQTLAACTAFSLYEVAECPSRKLDGYHSHHMGGLALLKMRGPDAHISPLGHSLFVFMRMQQFIYALLTRKSSFLSDSDWINRPWSTSAKDPQDKFMDQMYCIPVLLEQTDKISESNADTETTIQGYWDIIGQYHAIHNCLQGWFRDLQAIVAGPLYWPELSKIKFPIFDDTGRGRPFPVAFHFPAFSIGQAMMLFWLISAIVNYQLMDLYKRIIVLKEGDEPGAAAFPTKAGSLSPNSTPNPSSPVSSSSPSASSSSASGTPSSSSSGFSAEFPTEAIGSHPPSVPAMKAASKDAEATCRTVSNNICQSVEYFLQEEMGDVGPLVMMLPLAALKHVMVRMEPLQPCPKGRPGLPGEFSNEVLWVDALTHFIGGKGQQLAYYMDDDIDM</sequence>
<dbReference type="OrthoDB" id="5126878at2759"/>
<feature type="region of interest" description="Disordered" evidence="2">
    <location>
        <begin position="552"/>
        <end position="614"/>
    </location>
</feature>
<name>S3CCB9_OPHP1</name>
<dbReference type="InterPro" id="IPR036864">
    <property type="entry name" value="Zn2-C6_fun-type_DNA-bd_sf"/>
</dbReference>
<evidence type="ECO:0000256" key="1">
    <source>
        <dbReference type="ARBA" id="ARBA00023242"/>
    </source>
</evidence>
<feature type="transmembrane region" description="Helical" evidence="3">
    <location>
        <begin position="506"/>
        <end position="527"/>
    </location>
</feature>
<dbReference type="SUPFAM" id="SSF57701">
    <property type="entry name" value="Zn2/Cys6 DNA-binding domain"/>
    <property type="match status" value="1"/>
</dbReference>
<keyword evidence="3" id="KW-1133">Transmembrane helix</keyword>
<reference evidence="5 6" key="1">
    <citation type="journal article" date="2013" name="BMC Genomics">
        <title>The genome and transcriptome of the pine saprophyte Ophiostoma piceae, and a comparison with the bark beetle-associated pine pathogen Grosmannia clavigera.</title>
        <authorList>
            <person name="Haridas S."/>
            <person name="Wang Y."/>
            <person name="Lim L."/>
            <person name="Massoumi Alamouti S."/>
            <person name="Jackman S."/>
            <person name="Docking R."/>
            <person name="Robertson G."/>
            <person name="Birol I."/>
            <person name="Bohlmann J."/>
            <person name="Breuil C."/>
        </authorList>
    </citation>
    <scope>NUCLEOTIDE SEQUENCE [LARGE SCALE GENOMIC DNA]</scope>
    <source>
        <strain evidence="5 6">UAMH 11346</strain>
    </source>
</reference>
<dbReference type="GO" id="GO:0008270">
    <property type="term" value="F:zinc ion binding"/>
    <property type="evidence" value="ECO:0007669"/>
    <property type="project" value="InterPro"/>
</dbReference>
<accession>S3CCB9</accession>
<gene>
    <name evidence="5" type="ORF">F503_05667</name>
</gene>
<evidence type="ECO:0000256" key="3">
    <source>
        <dbReference type="SAM" id="Phobius"/>
    </source>
</evidence>
<dbReference type="Pfam" id="PF00172">
    <property type="entry name" value="Zn_clus"/>
    <property type="match status" value="1"/>
</dbReference>
<dbReference type="VEuPathDB" id="FungiDB:F503_05667"/>
<dbReference type="PROSITE" id="PS50048">
    <property type="entry name" value="ZN2_CY6_FUNGAL_2"/>
    <property type="match status" value="1"/>
</dbReference>
<dbReference type="OMA" id="MLYWASR"/>
<evidence type="ECO:0000313" key="5">
    <source>
        <dbReference type="EMBL" id="EPE10572.1"/>
    </source>
</evidence>
<keyword evidence="6" id="KW-1185">Reference proteome</keyword>
<dbReference type="SMART" id="SM00066">
    <property type="entry name" value="GAL4"/>
    <property type="match status" value="1"/>
</dbReference>
<organism evidence="5 6">
    <name type="scientific">Ophiostoma piceae (strain UAMH 11346)</name>
    <name type="common">Sap stain fungus</name>
    <dbReference type="NCBI Taxonomy" id="1262450"/>
    <lineage>
        <taxon>Eukaryota</taxon>
        <taxon>Fungi</taxon>
        <taxon>Dikarya</taxon>
        <taxon>Ascomycota</taxon>
        <taxon>Pezizomycotina</taxon>
        <taxon>Sordariomycetes</taxon>
        <taxon>Sordariomycetidae</taxon>
        <taxon>Ophiostomatales</taxon>
        <taxon>Ophiostomataceae</taxon>
        <taxon>Ophiostoma</taxon>
    </lineage>
</organism>
<dbReference type="EMBL" id="KE148146">
    <property type="protein sequence ID" value="EPE10572.1"/>
    <property type="molecule type" value="Genomic_DNA"/>
</dbReference>
<keyword evidence="3" id="KW-0812">Transmembrane</keyword>
<evidence type="ECO:0000259" key="4">
    <source>
        <dbReference type="PROSITE" id="PS50048"/>
    </source>
</evidence>
<dbReference type="InterPro" id="IPR001138">
    <property type="entry name" value="Zn2Cys6_DnaBD"/>
</dbReference>
<evidence type="ECO:0000256" key="2">
    <source>
        <dbReference type="SAM" id="MobiDB-lite"/>
    </source>
</evidence>
<dbReference type="CDD" id="cd00067">
    <property type="entry name" value="GAL4"/>
    <property type="match status" value="1"/>
</dbReference>
<dbReference type="Proteomes" id="UP000016923">
    <property type="component" value="Unassembled WGS sequence"/>
</dbReference>
<dbReference type="HOGENOM" id="CLU_021599_2_1_1"/>